<comment type="miscellaneous">
    <text evidence="8">The porphobilinogen subunits are added to the dipyrromethane group.</text>
</comment>
<comment type="similarity">
    <text evidence="3 8">Belongs to the HMBS family.</text>
</comment>
<dbReference type="InterPro" id="IPR022417">
    <property type="entry name" value="Porphobilin_deaminase_N"/>
</dbReference>
<dbReference type="SUPFAM" id="SSF54782">
    <property type="entry name" value="Porphobilinogen deaminase (hydroxymethylbilane synthase), C-terminal domain"/>
    <property type="match status" value="1"/>
</dbReference>
<dbReference type="Proteomes" id="UP000000378">
    <property type="component" value="Chromosome"/>
</dbReference>
<evidence type="ECO:0000256" key="5">
    <source>
        <dbReference type="ARBA" id="ARBA00022679"/>
    </source>
</evidence>
<dbReference type="PIRSF" id="PIRSF001438">
    <property type="entry name" value="4pyrrol_synth_OHMeBilane_synth"/>
    <property type="match status" value="1"/>
</dbReference>
<evidence type="ECO:0000256" key="8">
    <source>
        <dbReference type="HAMAP-Rule" id="MF_00260"/>
    </source>
</evidence>
<evidence type="ECO:0000313" key="12">
    <source>
        <dbReference type="Proteomes" id="UP000000378"/>
    </source>
</evidence>
<dbReference type="Gene3D" id="3.30.160.40">
    <property type="entry name" value="Porphobilinogen deaminase, C-terminal domain"/>
    <property type="match status" value="1"/>
</dbReference>
<dbReference type="Pfam" id="PF01379">
    <property type="entry name" value="Porphobil_deam"/>
    <property type="match status" value="1"/>
</dbReference>
<proteinExistence type="inferred from homology"/>
<dbReference type="FunFam" id="3.40.190.10:FF:000005">
    <property type="entry name" value="Porphobilinogen deaminase"/>
    <property type="match status" value="1"/>
</dbReference>
<reference evidence="12" key="1">
    <citation type="journal article" date="2010" name="Stand. Genomic Sci.">
        <title>Complete genome sequence of Syntrophothermus lipocalidus type strain (TGB-C1T).</title>
        <authorList>
            <consortium name="US DOE Joint Genome Institute (JGI-PGF)"/>
            <person name="Djao O."/>
            <person name="Zhang X."/>
            <person name="Lucas S."/>
            <person name="Lapidus A."/>
            <person name="Glavina Del Rio T."/>
            <person name="Nolan M."/>
            <person name="Tice H."/>
            <person name="Cheng J."/>
            <person name="Han C."/>
            <person name="Tapia R."/>
            <person name="Goodwin L."/>
            <person name="Pitluck S."/>
            <person name="Liolios K."/>
            <person name="Ivanova N."/>
            <person name="Mavromatis K."/>
            <person name="Mikhailova N."/>
            <person name="Ovchinnikova G."/>
            <person name="Pati A."/>
            <person name="Brambilla E."/>
            <person name="Chen A."/>
            <person name="Palaniappan K."/>
            <person name="Land M."/>
            <person name="Hauser L."/>
            <person name="Chang Y."/>
            <person name="Jeffries C."/>
            <person name="Rohde M."/>
            <person name="Sikorski J."/>
            <person name="Spring S."/>
            <person name="Goker M."/>
            <person name="Detter J."/>
            <person name="Woyke T."/>
            <person name="Bristow J."/>
            <person name="Eisen J."/>
            <person name="Markowitz V."/>
            <person name="Hugenholtz P."/>
            <person name="Kyrpides N."/>
            <person name="Klenk H."/>
        </authorList>
    </citation>
    <scope>NUCLEOTIDE SEQUENCE [LARGE SCALE GENOMIC DNA]</scope>
    <source>
        <strain evidence="12">DSM 12680 / TGB-C1</strain>
    </source>
</reference>
<organism evidence="11 12">
    <name type="scientific">Syntrophothermus lipocalidus (strain DSM 12680 / TGB-C1)</name>
    <dbReference type="NCBI Taxonomy" id="643648"/>
    <lineage>
        <taxon>Bacteria</taxon>
        <taxon>Bacillati</taxon>
        <taxon>Bacillota</taxon>
        <taxon>Clostridia</taxon>
        <taxon>Eubacteriales</taxon>
        <taxon>Syntrophomonadaceae</taxon>
        <taxon>Syntrophothermus</taxon>
    </lineage>
</organism>
<name>D7CNA5_SYNLT</name>
<feature type="domain" description="Porphobilinogen deaminase N-terminal" evidence="9">
    <location>
        <begin position="11"/>
        <end position="215"/>
    </location>
</feature>
<dbReference type="HAMAP" id="MF_00260">
    <property type="entry name" value="Porphobil_deam"/>
    <property type="match status" value="1"/>
</dbReference>
<keyword evidence="5 8" id="KW-0808">Transferase</keyword>
<dbReference type="STRING" id="643648.Slip_1427"/>
<evidence type="ECO:0000256" key="2">
    <source>
        <dbReference type="ARBA" id="ARBA00004735"/>
    </source>
</evidence>
<dbReference type="GO" id="GO:0006782">
    <property type="term" value="P:protoporphyrinogen IX biosynthetic process"/>
    <property type="evidence" value="ECO:0007669"/>
    <property type="project" value="UniProtKB-UniRule"/>
</dbReference>
<dbReference type="PANTHER" id="PTHR11557:SF0">
    <property type="entry name" value="PORPHOBILINOGEN DEAMINASE"/>
    <property type="match status" value="1"/>
</dbReference>
<dbReference type="UniPathway" id="UPA00251">
    <property type="reaction ID" value="UER00319"/>
</dbReference>
<dbReference type="EMBL" id="CP002048">
    <property type="protein sequence ID" value="ADI02190.1"/>
    <property type="molecule type" value="Genomic_DNA"/>
</dbReference>
<keyword evidence="6 8" id="KW-0627">Porphyrin biosynthesis</keyword>
<evidence type="ECO:0000256" key="6">
    <source>
        <dbReference type="ARBA" id="ARBA00023244"/>
    </source>
</evidence>
<dbReference type="CDD" id="cd13646">
    <property type="entry name" value="PBP2_EcHMBS_like"/>
    <property type="match status" value="1"/>
</dbReference>
<dbReference type="KEGG" id="slp:Slip_1427"/>
<sequence>MKGTTLMAVKVRIGTRGSRLALWQANYVVKRLRDCFPGHEFEITVIKTKGDKITDVALSKIGDKGLFTKEIEMALLREEIDIAVHSLKDLPTTLPEGIRLAAVLERENPLDVLLSFKGYSLSGLPRGARIGTSSLRRTAQLKRLRPDIETVNLRGNVETRIRKMEDEGLDGIVLAYAGVKRMGFLHLVTEILHPDQVIPAVGQGVIALEIKEDGKVAEELVKPLNHQPTWAEITAERAFLKAIEGGCQVPCGCHASYQEGYLTVDGLVASLDGQVVYRDRVSGSEAFAQQLGEELARRILAMGGGSLLETVRCMGD</sequence>
<dbReference type="PANTHER" id="PTHR11557">
    <property type="entry name" value="PORPHOBILINOGEN DEAMINASE"/>
    <property type="match status" value="1"/>
</dbReference>
<reference evidence="11 12" key="2">
    <citation type="journal article" date="2010" name="Stand. Genomic Sci.">
        <title>Complete genome sequence of Syntrophothermus lipocalidus type strain (TGB-C1).</title>
        <authorList>
            <person name="Djao O.D."/>
            <person name="Zhang X."/>
            <person name="Lucas S."/>
            <person name="Lapidus A."/>
            <person name="Del Rio T.G."/>
            <person name="Nolan M."/>
            <person name="Tice H."/>
            <person name="Cheng J.F."/>
            <person name="Han C."/>
            <person name="Tapia R."/>
            <person name="Goodwin L."/>
            <person name="Pitluck S."/>
            <person name="Liolios K."/>
            <person name="Ivanova N."/>
            <person name="Mavromatis K."/>
            <person name="Mikhailova N."/>
            <person name="Ovchinnikova G."/>
            <person name="Pati A."/>
            <person name="Brambilla E."/>
            <person name="Chen A."/>
            <person name="Palaniappan K."/>
            <person name="Land M."/>
            <person name="Hauser L."/>
            <person name="Chang Y.J."/>
            <person name="Jeffries C.D."/>
            <person name="Rohde M."/>
            <person name="Sikorski J."/>
            <person name="Spring S."/>
            <person name="Goker M."/>
            <person name="Detter J.C."/>
            <person name="Woyke T."/>
            <person name="Bristow J."/>
            <person name="Eisen J.A."/>
            <person name="Markowitz V."/>
            <person name="Hugenholtz P."/>
            <person name="Kyrpides N.C."/>
            <person name="Klenk H.P."/>
        </authorList>
    </citation>
    <scope>NUCLEOTIDE SEQUENCE [LARGE SCALE GENOMIC DNA]</scope>
    <source>
        <strain evidence="12">DSM 12680 / TGB-C1</strain>
    </source>
</reference>
<feature type="domain" description="Porphobilinogen deaminase C-terminal" evidence="10">
    <location>
        <begin position="230"/>
        <end position="300"/>
    </location>
</feature>
<dbReference type="InterPro" id="IPR022418">
    <property type="entry name" value="Porphobilinogen_deaminase_C"/>
</dbReference>
<keyword evidence="12" id="KW-1185">Reference proteome</keyword>
<evidence type="ECO:0000259" key="10">
    <source>
        <dbReference type="Pfam" id="PF03900"/>
    </source>
</evidence>
<dbReference type="PRINTS" id="PR00151">
    <property type="entry name" value="PORPHBDMNASE"/>
</dbReference>
<dbReference type="EC" id="2.5.1.61" evidence="8"/>
<dbReference type="InterPro" id="IPR036803">
    <property type="entry name" value="Porphobilinogen_deaminase_C_sf"/>
</dbReference>
<dbReference type="NCBIfam" id="TIGR00212">
    <property type="entry name" value="hemC"/>
    <property type="match status" value="1"/>
</dbReference>
<evidence type="ECO:0000256" key="3">
    <source>
        <dbReference type="ARBA" id="ARBA00005638"/>
    </source>
</evidence>
<evidence type="ECO:0000256" key="4">
    <source>
        <dbReference type="ARBA" id="ARBA00011245"/>
    </source>
</evidence>
<comment type="pathway">
    <text evidence="2 8">Porphyrin-containing compound metabolism; protoporphyrin-IX biosynthesis; coproporphyrinogen-III from 5-aminolevulinate: step 2/4.</text>
</comment>
<evidence type="ECO:0000313" key="11">
    <source>
        <dbReference type="EMBL" id="ADI02190.1"/>
    </source>
</evidence>
<dbReference type="InterPro" id="IPR000860">
    <property type="entry name" value="HemC"/>
</dbReference>
<comment type="cofactor">
    <cofactor evidence="8">
        <name>dipyrromethane</name>
        <dbReference type="ChEBI" id="CHEBI:60342"/>
    </cofactor>
    <text evidence="8">Binds 1 dipyrromethane group covalently.</text>
</comment>
<dbReference type="GO" id="GO:0005737">
    <property type="term" value="C:cytoplasm"/>
    <property type="evidence" value="ECO:0007669"/>
    <property type="project" value="UniProtKB-UniRule"/>
</dbReference>
<dbReference type="SUPFAM" id="SSF53850">
    <property type="entry name" value="Periplasmic binding protein-like II"/>
    <property type="match status" value="1"/>
</dbReference>
<protein>
    <recommendedName>
        <fullName evidence="8">Porphobilinogen deaminase</fullName>
        <shortName evidence="8">PBG</shortName>
        <ecNumber evidence="8">2.5.1.61</ecNumber>
    </recommendedName>
    <alternativeName>
        <fullName evidence="8">Hydroxymethylbilane synthase</fullName>
        <shortName evidence="8">HMBS</shortName>
    </alternativeName>
    <alternativeName>
        <fullName evidence="8">Pre-uroporphyrinogen synthase</fullName>
    </alternativeName>
</protein>
<dbReference type="Gene3D" id="3.40.190.10">
    <property type="entry name" value="Periplasmic binding protein-like II"/>
    <property type="match status" value="2"/>
</dbReference>
<evidence type="ECO:0000256" key="1">
    <source>
        <dbReference type="ARBA" id="ARBA00002869"/>
    </source>
</evidence>
<evidence type="ECO:0000259" key="9">
    <source>
        <dbReference type="Pfam" id="PF01379"/>
    </source>
</evidence>
<comment type="function">
    <text evidence="1 8">Tetrapolymerization of the monopyrrole PBG into the hydroxymethylbilane pre-uroporphyrinogen in several discrete steps.</text>
</comment>
<dbReference type="FunFam" id="3.40.190.10:FF:000004">
    <property type="entry name" value="Porphobilinogen deaminase"/>
    <property type="match status" value="1"/>
</dbReference>
<dbReference type="HOGENOM" id="CLU_019704_0_2_9"/>
<accession>D7CNA5</accession>
<comment type="subunit">
    <text evidence="4 8">Monomer.</text>
</comment>
<evidence type="ECO:0000256" key="7">
    <source>
        <dbReference type="ARBA" id="ARBA00048169"/>
    </source>
</evidence>
<dbReference type="eggNOG" id="COG0181">
    <property type="taxonomic scope" value="Bacteria"/>
</dbReference>
<dbReference type="Pfam" id="PF03900">
    <property type="entry name" value="Porphobil_deamC"/>
    <property type="match status" value="1"/>
</dbReference>
<dbReference type="GO" id="GO:0004418">
    <property type="term" value="F:hydroxymethylbilane synthase activity"/>
    <property type="evidence" value="ECO:0007669"/>
    <property type="project" value="UniProtKB-UniRule"/>
</dbReference>
<feature type="modified residue" description="S-(dipyrrolylmethanemethyl)cysteine" evidence="8">
    <location>
        <position position="247"/>
    </location>
</feature>
<comment type="catalytic activity">
    <reaction evidence="7 8">
        <text>4 porphobilinogen + H2O = hydroxymethylbilane + 4 NH4(+)</text>
        <dbReference type="Rhea" id="RHEA:13185"/>
        <dbReference type="ChEBI" id="CHEBI:15377"/>
        <dbReference type="ChEBI" id="CHEBI:28938"/>
        <dbReference type="ChEBI" id="CHEBI:57845"/>
        <dbReference type="ChEBI" id="CHEBI:58126"/>
        <dbReference type="EC" id="2.5.1.61"/>
    </reaction>
</comment>
<gene>
    <name evidence="8" type="primary">hemC</name>
    <name evidence="11" type="ordered locus">Slip_1427</name>
</gene>
<dbReference type="AlphaFoldDB" id="D7CNA5"/>